<dbReference type="PANTHER" id="PTHR12209">
    <property type="entry name" value="NON-SPECIFIC SERINE/THREONINE PROTEIN KINASE"/>
    <property type="match status" value="1"/>
</dbReference>
<evidence type="ECO:0000256" key="2">
    <source>
        <dbReference type="ARBA" id="ARBA00012513"/>
    </source>
</evidence>
<evidence type="ECO:0000256" key="1">
    <source>
        <dbReference type="ARBA" id="ARBA00010630"/>
    </source>
</evidence>
<keyword evidence="8" id="KW-0067">ATP-binding</keyword>
<evidence type="ECO:0000256" key="8">
    <source>
        <dbReference type="ARBA" id="ARBA00022840"/>
    </source>
</evidence>
<dbReference type="Pfam" id="PF06293">
    <property type="entry name" value="Kdo"/>
    <property type="match status" value="1"/>
</dbReference>
<dbReference type="PROSITE" id="PS50011">
    <property type="entry name" value="PROTEIN_KINASE_DOM"/>
    <property type="match status" value="1"/>
</dbReference>
<organism evidence="12 13">
    <name type="scientific">Coccomyxa viridis</name>
    <dbReference type="NCBI Taxonomy" id="1274662"/>
    <lineage>
        <taxon>Eukaryota</taxon>
        <taxon>Viridiplantae</taxon>
        <taxon>Chlorophyta</taxon>
        <taxon>core chlorophytes</taxon>
        <taxon>Trebouxiophyceae</taxon>
        <taxon>Trebouxiophyceae incertae sedis</taxon>
        <taxon>Coccomyxaceae</taxon>
        <taxon>Coccomyxa</taxon>
    </lineage>
</organism>
<evidence type="ECO:0000256" key="4">
    <source>
        <dbReference type="ARBA" id="ARBA00022679"/>
    </source>
</evidence>
<feature type="domain" description="Protein kinase" evidence="11">
    <location>
        <begin position="22"/>
        <end position="236"/>
    </location>
</feature>
<dbReference type="InterPro" id="IPR000719">
    <property type="entry name" value="Prot_kinase_dom"/>
</dbReference>
<keyword evidence="6" id="KW-0547">Nucleotide-binding</keyword>
<keyword evidence="3" id="KW-0723">Serine/threonine-protein kinase</keyword>
<comment type="catalytic activity">
    <reaction evidence="9">
        <text>L-threonyl-[protein] + ATP = O-phospho-L-threonyl-[protein] + ADP + H(+)</text>
        <dbReference type="Rhea" id="RHEA:46608"/>
        <dbReference type="Rhea" id="RHEA-COMP:11060"/>
        <dbReference type="Rhea" id="RHEA-COMP:11605"/>
        <dbReference type="ChEBI" id="CHEBI:15378"/>
        <dbReference type="ChEBI" id="CHEBI:30013"/>
        <dbReference type="ChEBI" id="CHEBI:30616"/>
        <dbReference type="ChEBI" id="CHEBI:61977"/>
        <dbReference type="ChEBI" id="CHEBI:456216"/>
        <dbReference type="EC" id="2.7.11.1"/>
    </reaction>
</comment>
<dbReference type="InterPro" id="IPR011009">
    <property type="entry name" value="Kinase-like_dom_sf"/>
</dbReference>
<comment type="catalytic activity">
    <reaction evidence="10">
        <text>L-seryl-[protein] + ATP = O-phospho-L-seryl-[protein] + ADP + H(+)</text>
        <dbReference type="Rhea" id="RHEA:17989"/>
        <dbReference type="Rhea" id="RHEA-COMP:9863"/>
        <dbReference type="Rhea" id="RHEA-COMP:11604"/>
        <dbReference type="ChEBI" id="CHEBI:15378"/>
        <dbReference type="ChEBI" id="CHEBI:29999"/>
        <dbReference type="ChEBI" id="CHEBI:30616"/>
        <dbReference type="ChEBI" id="CHEBI:83421"/>
        <dbReference type="ChEBI" id="CHEBI:456216"/>
        <dbReference type="EC" id="2.7.11.1"/>
    </reaction>
</comment>
<sequence length="236" mass="26561">MVDSTEPSAGPRADEAVPGFDLSRFKLIGQGAEARVWEGSYLDVPAIMKQRFSKKYRHAILDKKITQSRLKQEVRSIVRARKLGVPTPVLYYVEQETNSIYMEKVEGMSVKAALQSRALDEQGLHALLREIGRQVALLHDGGLIHGDLTTSNMLLRSPENKLVLIDFGLSYNNTLAEDKAVDLYVLERAFTSAHSALGNLFDDVLASYRQHSRLWCPTLNKFAEVRMRGRKRTMVG</sequence>
<reference evidence="12 13" key="1">
    <citation type="submission" date="2024-06" db="EMBL/GenBank/DDBJ databases">
        <authorList>
            <person name="Kraege A."/>
            <person name="Thomma B."/>
        </authorList>
    </citation>
    <scope>NUCLEOTIDE SEQUENCE [LARGE SCALE GENOMIC DNA]</scope>
</reference>
<evidence type="ECO:0000256" key="9">
    <source>
        <dbReference type="ARBA" id="ARBA00047899"/>
    </source>
</evidence>
<keyword evidence="13" id="KW-1185">Reference proteome</keyword>
<proteinExistence type="inferred from homology"/>
<dbReference type="Gene3D" id="3.30.200.20">
    <property type="entry name" value="Phosphorylase Kinase, domain 1"/>
    <property type="match status" value="1"/>
</dbReference>
<dbReference type="InterPro" id="IPR008266">
    <property type="entry name" value="Tyr_kinase_AS"/>
</dbReference>
<dbReference type="NCBIfam" id="TIGR03724">
    <property type="entry name" value="arch_bud32"/>
    <property type="match status" value="1"/>
</dbReference>
<dbReference type="InterPro" id="IPR022495">
    <property type="entry name" value="Bud32"/>
</dbReference>
<dbReference type="EC" id="2.7.11.1" evidence="2"/>
<evidence type="ECO:0000256" key="3">
    <source>
        <dbReference type="ARBA" id="ARBA00022527"/>
    </source>
</evidence>
<dbReference type="Proteomes" id="UP001497392">
    <property type="component" value="Unassembled WGS sequence"/>
</dbReference>
<dbReference type="PANTHER" id="PTHR12209:SF0">
    <property type="entry name" value="EKC_KEOPS COMPLEX SUBUNIT TP53RK"/>
    <property type="match status" value="1"/>
</dbReference>
<dbReference type="Gene3D" id="1.10.510.10">
    <property type="entry name" value="Transferase(Phosphotransferase) domain 1"/>
    <property type="match status" value="1"/>
</dbReference>
<evidence type="ECO:0000259" key="11">
    <source>
        <dbReference type="PROSITE" id="PS50011"/>
    </source>
</evidence>
<evidence type="ECO:0000313" key="13">
    <source>
        <dbReference type="Proteomes" id="UP001497392"/>
    </source>
</evidence>
<evidence type="ECO:0000256" key="10">
    <source>
        <dbReference type="ARBA" id="ARBA00048679"/>
    </source>
</evidence>
<dbReference type="EMBL" id="CAXHTA020000005">
    <property type="protein sequence ID" value="CAL5221588.1"/>
    <property type="molecule type" value="Genomic_DNA"/>
</dbReference>
<dbReference type="SMART" id="SM00220">
    <property type="entry name" value="S_TKc"/>
    <property type="match status" value="1"/>
</dbReference>
<name>A0ABP1FNN4_9CHLO</name>
<dbReference type="SUPFAM" id="SSF56112">
    <property type="entry name" value="Protein kinase-like (PK-like)"/>
    <property type="match status" value="1"/>
</dbReference>
<comment type="similarity">
    <text evidence="1">Belongs to the protein kinase superfamily. BUD32 family.</text>
</comment>
<evidence type="ECO:0000256" key="6">
    <source>
        <dbReference type="ARBA" id="ARBA00022741"/>
    </source>
</evidence>
<evidence type="ECO:0000256" key="5">
    <source>
        <dbReference type="ARBA" id="ARBA00022694"/>
    </source>
</evidence>
<evidence type="ECO:0000256" key="7">
    <source>
        <dbReference type="ARBA" id="ARBA00022777"/>
    </source>
</evidence>
<dbReference type="PROSITE" id="PS00109">
    <property type="entry name" value="PROTEIN_KINASE_TYR"/>
    <property type="match status" value="1"/>
</dbReference>
<gene>
    <name evidence="12" type="primary">g3806</name>
    <name evidence="12" type="ORF">VP750_LOCUS3247</name>
</gene>
<comment type="caution">
    <text evidence="12">The sequence shown here is derived from an EMBL/GenBank/DDBJ whole genome shotgun (WGS) entry which is preliminary data.</text>
</comment>
<keyword evidence="4" id="KW-0808">Transferase</keyword>
<keyword evidence="5" id="KW-0819">tRNA processing</keyword>
<accession>A0ABP1FNN4</accession>
<protein>
    <recommendedName>
        <fullName evidence="2">non-specific serine/threonine protein kinase</fullName>
        <ecNumber evidence="2">2.7.11.1</ecNumber>
    </recommendedName>
</protein>
<evidence type="ECO:0000313" key="12">
    <source>
        <dbReference type="EMBL" id="CAL5221588.1"/>
    </source>
</evidence>
<keyword evidence="7" id="KW-0418">Kinase</keyword>